<organism evidence="1 2">
    <name type="scientific">Flavobacterium phage vB_FspS_lillamy9-4</name>
    <dbReference type="NCBI Taxonomy" id="2686254"/>
    <lineage>
        <taxon>Viruses</taxon>
        <taxon>Duplodnaviria</taxon>
        <taxon>Heunggongvirae</taxon>
        <taxon>Uroviricota</taxon>
        <taxon>Caudoviricetes</taxon>
        <taxon>Lillamyvirus</taxon>
        <taxon>Lillamyvirus lillamy</taxon>
    </lineage>
</organism>
<dbReference type="Proteomes" id="UP000464861">
    <property type="component" value="Segment"/>
</dbReference>
<accession>A0A6B9LB06</accession>
<evidence type="ECO:0000313" key="1">
    <source>
        <dbReference type="EMBL" id="QHB39257.1"/>
    </source>
</evidence>
<protein>
    <submittedName>
        <fullName evidence="1">Uncharacterized protein</fullName>
    </submittedName>
</protein>
<gene>
    <name evidence="1" type="ORF">lillamy94_gp010</name>
</gene>
<evidence type="ECO:0000313" key="2">
    <source>
        <dbReference type="Proteomes" id="UP000464861"/>
    </source>
</evidence>
<dbReference type="EMBL" id="MN812215">
    <property type="protein sequence ID" value="QHB39257.1"/>
    <property type="molecule type" value="Genomic_DNA"/>
</dbReference>
<name>A0A6B9LB06_9CAUD</name>
<proteinExistence type="predicted"/>
<sequence length="71" mass="8260">MNIDKFDIVVLKDKIVQYLGKEMDNGAIVQDIHCRKELIHVALIKNKANKDETKWFCENTENSQFTPPLVK</sequence>
<reference evidence="1 2" key="1">
    <citation type="journal article" date="2020" name="Viruses">
        <title>Diversity and Host Interactions Among Virulent and Temperate Baltic Sea Flavobacterium Phages.</title>
        <authorList>
            <person name="Nilsson E."/>
            <person name="Bayfield O.W."/>
            <person name="Lundin D."/>
            <person name="Antson A.A."/>
            <person name="Holmfeldt K."/>
        </authorList>
    </citation>
    <scope>NUCLEOTIDE SEQUENCE [LARGE SCALE GENOMIC DNA]</scope>
</reference>